<comment type="caution">
    <text evidence="1">The sequence shown here is derived from an EMBL/GenBank/DDBJ whole genome shotgun (WGS) entry which is preliminary data.</text>
</comment>
<dbReference type="Proteomes" id="UP001150603">
    <property type="component" value="Unassembled WGS sequence"/>
</dbReference>
<evidence type="ECO:0000313" key="2">
    <source>
        <dbReference type="Proteomes" id="UP001150603"/>
    </source>
</evidence>
<evidence type="ECO:0000313" key="1">
    <source>
        <dbReference type="EMBL" id="KAJ1943689.1"/>
    </source>
</evidence>
<proteinExistence type="predicted"/>
<name>A0ACC1JA75_9FUNG</name>
<sequence>MAPLLNHAASLSAPSSPSIFHNTPPTTAHVAKPAITLSAKRPLSDFNFFCRDARKLVVEAHPEYTKEQVNKELGRIWSVLDKNSRQHYRVMYIQDKMRYKQDVATLSGSAKRDASGNKRVNNATNLSAIDGGMYDRICDQTQSQDTGRDGRSR</sequence>
<reference evidence="1" key="1">
    <citation type="submission" date="2022-07" db="EMBL/GenBank/DDBJ databases">
        <title>Phylogenomic reconstructions and comparative analyses of Kickxellomycotina fungi.</title>
        <authorList>
            <person name="Reynolds N.K."/>
            <person name="Stajich J.E."/>
            <person name="Barry K."/>
            <person name="Grigoriev I.V."/>
            <person name="Crous P."/>
            <person name="Smith M.E."/>
        </authorList>
    </citation>
    <scope>NUCLEOTIDE SEQUENCE</scope>
    <source>
        <strain evidence="1">NRRL 5244</strain>
    </source>
</reference>
<accession>A0ACC1JA75</accession>
<gene>
    <name evidence="1" type="primary">Dsp1</name>
    <name evidence="1" type="ORF">FBU59_002833</name>
</gene>
<protein>
    <submittedName>
        <fullName evidence="1">High mobility group</fullName>
    </submittedName>
</protein>
<dbReference type="EMBL" id="JANBPW010001648">
    <property type="protein sequence ID" value="KAJ1943689.1"/>
    <property type="molecule type" value="Genomic_DNA"/>
</dbReference>
<keyword evidence="2" id="KW-1185">Reference proteome</keyword>
<organism evidence="1 2">
    <name type="scientific">Linderina macrospora</name>
    <dbReference type="NCBI Taxonomy" id="4868"/>
    <lineage>
        <taxon>Eukaryota</taxon>
        <taxon>Fungi</taxon>
        <taxon>Fungi incertae sedis</taxon>
        <taxon>Zoopagomycota</taxon>
        <taxon>Kickxellomycotina</taxon>
        <taxon>Kickxellomycetes</taxon>
        <taxon>Kickxellales</taxon>
        <taxon>Kickxellaceae</taxon>
        <taxon>Linderina</taxon>
    </lineage>
</organism>